<proteinExistence type="predicted"/>
<evidence type="ECO:0000313" key="2">
    <source>
        <dbReference type="EMBL" id="CCA19088.1"/>
    </source>
</evidence>
<dbReference type="HOGENOM" id="CLU_000606_0_0_1"/>
<organism evidence="2">
    <name type="scientific">Albugo laibachii Nc14</name>
    <dbReference type="NCBI Taxonomy" id="890382"/>
    <lineage>
        <taxon>Eukaryota</taxon>
        <taxon>Sar</taxon>
        <taxon>Stramenopiles</taxon>
        <taxon>Oomycota</taxon>
        <taxon>Peronosporomycetes</taxon>
        <taxon>Albuginales</taxon>
        <taxon>Albuginaceae</taxon>
        <taxon>Albugo</taxon>
    </lineage>
</organism>
<name>F0WD16_9STRA</name>
<reference evidence="2" key="2">
    <citation type="submission" date="2011-02" db="EMBL/GenBank/DDBJ databases">
        <authorList>
            <person name="MacLean D."/>
        </authorList>
    </citation>
    <scope>NUCLEOTIDE SEQUENCE</scope>
</reference>
<feature type="compositionally biased region" description="Basic and acidic residues" evidence="1">
    <location>
        <begin position="1412"/>
        <end position="1425"/>
    </location>
</feature>
<sequence length="2653" mass="301203">MKKVCSVQIGVKLLDQCPDRTEVKRRSMKVESTSKLYSIKMDIDMELHNALHHSLMSLNKYFQDIEEKITTHFGCSHLKNRAMSENSGHLPTLHQIYGKVLNEIQNCLPSTDVYIGEYERLTQTSTPRVVYVATSPKSKMLHRTLITKNKTTATFQAILSRDAVIIHDIASSVIPLYHFDKESCTGAFACFPLLDTPSDRNSLTSGVLCLDTCRVSGRSHPQAMSPLGLHDFLKGYMHLSLVAKELLKLEMTGERLLQLSHSQLRHLLEFNGVSNEDRIKLHSFVQSVHKGSPIINLVPSSRQTLQFQKKYASLFQGEKVLEYLHEVAASLGSCLKRYRRYHWLHRMANYQDAGDANAPSTNDAGLGHSMIYEVYHESIRAISKALLAAEKISIWRIHKSKEQEIHLLAELQVPMDRLLPFLHSDEREMRRVILYKFSQIPVDELHGKQDQTQIDLQPLIQGHVVKFHTYTSREYAVSLQIKTSGDTPESIRPHKKALYTVNWKDGTSDVLSWQKLLYLLSVRPMNPCHVQLQVLSREVRESLNGYNARTSAENERIMIKLENINSIVLILDVASADWIFCMQVGLECSYHVVHEDEEFLARIQAATISNIQWVCEFDCFHHRLKLSSDRMNQTREFLYSGVFKAVDQNSLGIVRKVWHDTRCAFPGLSLQVFALKRGKFETALDSACLDEPAAIRIYDASELPALSDRILAKKIILIENPDRIIHELAKMARRNGSSTWDTNAHNISCCPCIIIPLYYQDSAVGVMVVSSISKIMKKITKASYNYFETAAEVVSFSIYSWRIATMLHQLESNVLKEITTPHQIFFFCMEAIRDNIPGMPKVQLLSIAPSSSNASLVYQFSNVERSLISNPQESDSSYFYKIEPLSFRADDLSDKSIATHFDIPMEQIPKYRIAARRFSYSTYPIKFLSIDECGTTCSNVKTPSIRLGSLEIVKTYFTPPSIPFHRSVESIVIRNGQEHQDEKDMTSLALKAFFGTTRPYLSTLISDMGLPLYSMNIPMELNSNAEAQLKTEAIKLYLTCTATHMGTNEQVVLDQIGGILSQSFHIFRVRENRSRLRVQCVKEFSKFCENLVSKFSANTPAKITPSKELENDILLEAQEKLISLLGDTMAGANAYIGMYQPLYKRLYYTCASNTSSMRGKYLSHAEGISFTAYSQGKVLIVRREDISSDEMMLKKFGGRVHFFDLNQKRALDLNMWPCVVVPIGRYGILSMDSVMVHAISSADMTSPELGIVDSLTSMAKTLEEAIAITREVTASWRKESLNVSLTQIRTLSDVMLKLPVARINSQIPSVSAHVFSRSKQTSSSVSSFLQRAIGSLEGAICGINACIGLVQPLCEKIIFTGATKSNNMVNKFVTTHDSVYFKTFLSTTTNMVFFSDDLTAKQNEIGSNETCGSKKCDTSDEKQESRTNFNSLSQSRGRKRALFCTPIPSLGVLAVDTFAGAAGNWFGTEDCCPEREVTESLRMMGNLIANTIRSTYSQEALGIMEALMKANSTTCHDLFRNIVSILSQNLFALTEIRAVRVALKNFADSADTTTSTGVEELAYMGNKSAGGCTKDYMVTCAIIQEAHQYFDAKRNDTANAHSEWDADKSRKRGLKEVPLIMLPCEKDDMHILFFDQIYGVENAEIHPCATMIILRHAKDKVIKRTSSGTTDEGNDVFWLDQLDFIRQIHRGTNVLIKQLNDRIERGVKQQRVRIMFQQIEINMESVPASSALKQLASAHLDNMLEAMSLALNCVEGPAHLFVVECDLNRDMAQIVATSSKRSTMRHHMLTLGPRDSNLEPDAPLDRRRRMGKIILDCVTSGKLLLSEVDDDCISIPDRRTIRRIKTDSESRNTFLAVPMGFIRVLCIENLALSSGPIPKRSDLREGARKYLEKSVRVFIKFCADLLDRIISVNRLRYSYEELLACMHQTHEITLREYFGLLMSILNRDLTGVQSQQIMFLGDDFVSDYRVVCWQHSPLPRSTGGLIQHYCYLEGCDSNYLSANQNIHFENKLFLPMSNLPRTLDHCRSESGKPAHGIEKRGNFSLACMTLMLDSTISVEPKIVLCIYQTSDQYHNWRHRNYFQAFGAIACHVYAHLYPSWTLKTYSLELYCRLEQEMNLLRWISSDHRYQHGQNEAHTSSITGSVLSFDTEIGSNIVNAQVVYSSKRKAKTTLNSMTDKRLMQLHASDKNYNIYASKRFIESVLPINDIELWVDEAEQKQSSNDKYLQLRTFLKYPLHIFHHKPEKSKVCITTLPKDGKQRSKKSLPTALNWASSRGPVTNVPGLKRNLLKMKLYAYIRGSSAFGENMYESKLAKRKFIVEYVVFDGVAIECSKMAQLMDSILERTTRHANLYTKNIKKRSTGDEMCLWKSSALDFAFGEFSGSYLYMAWKECLKLLDKHMKVIETNLKIYTRKFGQAKNSTVEKNKILESLQLQEDSNHELALNCGNEPFERVVIVLLRIALLLSRSQLDCEGYAKIEEMKGAQVVSEVLRTSSLSQLRALDLMAPEVTYKKLCAKNLFFKNANAFLAPAISGGSKKSFIEFEDAVENPFYAIYHLEIVFLSIIQYLEITQTKKEAIELNFVRLVTSLQSRVRIKLSKKLLCTRRQQFNAVKKLQRLTRRHLAKNHDFQLKRTRATSTIQRAWRKSEISQNG</sequence>
<dbReference type="EMBL" id="FR824108">
    <property type="protein sequence ID" value="CCA19088.1"/>
    <property type="molecule type" value="Genomic_DNA"/>
</dbReference>
<gene>
    <name evidence="2" type="primary">AlNc14C63G4539</name>
    <name evidence="2" type="ORF">ALNC14_052310</name>
</gene>
<protein>
    <submittedName>
        <fullName evidence="2">Uncharacterized protein AlNc14C63G4539</fullName>
    </submittedName>
</protein>
<reference evidence="2" key="1">
    <citation type="journal article" date="2011" name="PLoS Biol.">
        <title>Gene gain and loss during evolution of obligate parasitism in the white rust pathogen of Arabidopsis thaliana.</title>
        <authorList>
            <person name="Kemen E."/>
            <person name="Gardiner A."/>
            <person name="Schultz-Larsen T."/>
            <person name="Kemen A.C."/>
            <person name="Balmuth A.L."/>
            <person name="Robert-Seilaniantz A."/>
            <person name="Bailey K."/>
            <person name="Holub E."/>
            <person name="Studholme D.J."/>
            <person name="Maclean D."/>
            <person name="Jones J.D."/>
        </authorList>
    </citation>
    <scope>NUCLEOTIDE SEQUENCE</scope>
</reference>
<evidence type="ECO:0000256" key="1">
    <source>
        <dbReference type="SAM" id="MobiDB-lite"/>
    </source>
</evidence>
<accession>F0WD16</accession>
<feature type="region of interest" description="Disordered" evidence="1">
    <location>
        <begin position="1412"/>
        <end position="1433"/>
    </location>
</feature>